<dbReference type="AlphaFoldDB" id="A0A1C7N195"/>
<accession>A0A1C7N195</accession>
<dbReference type="InParanoid" id="A0A1C7N195"/>
<protein>
    <submittedName>
        <fullName evidence="1">Uncharacterized protein</fullName>
    </submittedName>
</protein>
<evidence type="ECO:0000313" key="1">
    <source>
        <dbReference type="EMBL" id="OBZ81134.1"/>
    </source>
</evidence>
<sequence>MPQLWGKFENHSLNQDVKIADVSIKDVEAAVKRYFGKLPNGVARLENNQVRLAAR</sequence>
<reference evidence="1 2" key="1">
    <citation type="submission" date="2016-03" db="EMBL/GenBank/DDBJ databases">
        <title>Choanephora cucurbitarum.</title>
        <authorList>
            <person name="Min B."/>
            <person name="Park H."/>
            <person name="Park J.-H."/>
            <person name="Shin H.-D."/>
            <person name="Choi I.-G."/>
        </authorList>
    </citation>
    <scope>NUCLEOTIDE SEQUENCE [LARGE SCALE GENOMIC DNA]</scope>
    <source>
        <strain evidence="1 2">KUS-F28377</strain>
    </source>
</reference>
<name>A0A1C7N195_9FUNG</name>
<gene>
    <name evidence="1" type="ORF">A0J61_10817</name>
</gene>
<dbReference type="Proteomes" id="UP000093000">
    <property type="component" value="Unassembled WGS sequence"/>
</dbReference>
<proteinExistence type="predicted"/>
<comment type="caution">
    <text evidence="1">The sequence shown here is derived from an EMBL/GenBank/DDBJ whole genome shotgun (WGS) entry which is preliminary data.</text>
</comment>
<keyword evidence="2" id="KW-1185">Reference proteome</keyword>
<evidence type="ECO:0000313" key="2">
    <source>
        <dbReference type="Proteomes" id="UP000093000"/>
    </source>
</evidence>
<organism evidence="1 2">
    <name type="scientific">Choanephora cucurbitarum</name>
    <dbReference type="NCBI Taxonomy" id="101091"/>
    <lineage>
        <taxon>Eukaryota</taxon>
        <taxon>Fungi</taxon>
        <taxon>Fungi incertae sedis</taxon>
        <taxon>Mucoromycota</taxon>
        <taxon>Mucoromycotina</taxon>
        <taxon>Mucoromycetes</taxon>
        <taxon>Mucorales</taxon>
        <taxon>Mucorineae</taxon>
        <taxon>Choanephoraceae</taxon>
        <taxon>Choanephoroideae</taxon>
        <taxon>Choanephora</taxon>
    </lineage>
</organism>
<feature type="non-terminal residue" evidence="1">
    <location>
        <position position="55"/>
    </location>
</feature>
<dbReference type="EMBL" id="LUGH01001417">
    <property type="protein sequence ID" value="OBZ81134.1"/>
    <property type="molecule type" value="Genomic_DNA"/>
</dbReference>